<dbReference type="InterPro" id="IPR036955">
    <property type="entry name" value="AP2/ERF_dom_sf"/>
</dbReference>
<feature type="domain" description="TF-B3" evidence="7">
    <location>
        <begin position="221"/>
        <end position="325"/>
    </location>
</feature>
<dbReference type="SUPFAM" id="SSF54171">
    <property type="entry name" value="DNA-binding domain"/>
    <property type="match status" value="1"/>
</dbReference>
<organism evidence="9 10">
    <name type="scientific">Ceratopteris richardii</name>
    <name type="common">Triangle waterfern</name>
    <dbReference type="NCBI Taxonomy" id="49495"/>
    <lineage>
        <taxon>Eukaryota</taxon>
        <taxon>Viridiplantae</taxon>
        <taxon>Streptophyta</taxon>
        <taxon>Embryophyta</taxon>
        <taxon>Tracheophyta</taxon>
        <taxon>Polypodiopsida</taxon>
        <taxon>Polypodiidae</taxon>
        <taxon>Polypodiales</taxon>
        <taxon>Pteridineae</taxon>
        <taxon>Pteridaceae</taxon>
        <taxon>Parkerioideae</taxon>
        <taxon>Ceratopteris</taxon>
    </lineage>
</organism>
<evidence type="ECO:0000256" key="5">
    <source>
        <dbReference type="ARBA" id="ARBA00023242"/>
    </source>
</evidence>
<comment type="subcellular location">
    <subcellularLocation>
        <location evidence="1">Nucleus</location>
    </subcellularLocation>
</comment>
<feature type="compositionally biased region" description="Polar residues" evidence="6">
    <location>
        <begin position="460"/>
        <end position="480"/>
    </location>
</feature>
<dbReference type="GO" id="GO:0003677">
    <property type="term" value="F:DNA binding"/>
    <property type="evidence" value="ECO:0007669"/>
    <property type="project" value="UniProtKB-KW"/>
</dbReference>
<dbReference type="Gene3D" id="3.30.730.10">
    <property type="entry name" value="AP2/ERF domain"/>
    <property type="match status" value="1"/>
</dbReference>
<dbReference type="InterPro" id="IPR001471">
    <property type="entry name" value="AP2/ERF_dom"/>
</dbReference>
<evidence type="ECO:0000256" key="2">
    <source>
        <dbReference type="ARBA" id="ARBA00023015"/>
    </source>
</evidence>
<dbReference type="GO" id="GO:0003700">
    <property type="term" value="F:DNA-binding transcription factor activity"/>
    <property type="evidence" value="ECO:0007669"/>
    <property type="project" value="InterPro"/>
</dbReference>
<keyword evidence="10" id="KW-1185">Reference proteome</keyword>
<feature type="compositionally biased region" description="Polar residues" evidence="6">
    <location>
        <begin position="430"/>
        <end position="443"/>
    </location>
</feature>
<evidence type="ECO:0000256" key="6">
    <source>
        <dbReference type="SAM" id="MobiDB-lite"/>
    </source>
</evidence>
<comment type="caution">
    <text evidence="9">The sequence shown here is derived from an EMBL/GenBank/DDBJ whole genome shotgun (WGS) entry which is preliminary data.</text>
</comment>
<feature type="domain" description="AP2/ERF" evidence="8">
    <location>
        <begin position="88"/>
        <end position="143"/>
    </location>
</feature>
<evidence type="ECO:0000259" key="7">
    <source>
        <dbReference type="PROSITE" id="PS50863"/>
    </source>
</evidence>
<dbReference type="Pfam" id="PF00847">
    <property type="entry name" value="AP2"/>
    <property type="match status" value="1"/>
</dbReference>
<dbReference type="FunFam" id="3.30.730.10:FF:000008">
    <property type="entry name" value="AP2 domain-containing protein RAP2.8"/>
    <property type="match status" value="1"/>
</dbReference>
<dbReference type="PROSITE" id="PS51032">
    <property type="entry name" value="AP2_ERF"/>
    <property type="match status" value="1"/>
</dbReference>
<gene>
    <name evidence="9" type="ORF">KP509_20G072600</name>
</gene>
<reference evidence="9" key="1">
    <citation type="submission" date="2021-08" db="EMBL/GenBank/DDBJ databases">
        <title>WGS assembly of Ceratopteris richardii.</title>
        <authorList>
            <person name="Marchant D.B."/>
            <person name="Chen G."/>
            <person name="Jenkins J."/>
            <person name="Shu S."/>
            <person name="Leebens-Mack J."/>
            <person name="Grimwood J."/>
            <person name="Schmutz J."/>
            <person name="Soltis P."/>
            <person name="Soltis D."/>
            <person name="Chen Z.-H."/>
        </authorList>
    </citation>
    <scope>NUCLEOTIDE SEQUENCE</scope>
    <source>
        <strain evidence="9">Whitten #5841</strain>
        <tissue evidence="9">Leaf</tissue>
    </source>
</reference>
<dbReference type="AlphaFoldDB" id="A0A8T2SI33"/>
<dbReference type="OrthoDB" id="2020802at2759"/>
<name>A0A8T2SI33_CERRI</name>
<keyword evidence="3" id="KW-0238">DNA-binding</keyword>
<dbReference type="Gene3D" id="2.40.330.10">
    <property type="entry name" value="DNA-binding pseudobarrel domain"/>
    <property type="match status" value="1"/>
</dbReference>
<dbReference type="PANTHER" id="PTHR31140">
    <property type="entry name" value="B3 DOMAIN-CONTAINING TRANSCRIPTION FACTOR ABI3"/>
    <property type="match status" value="1"/>
</dbReference>
<evidence type="ECO:0000259" key="8">
    <source>
        <dbReference type="PROSITE" id="PS51032"/>
    </source>
</evidence>
<keyword evidence="2" id="KW-0805">Transcription regulation</keyword>
<dbReference type="SMART" id="SM01019">
    <property type="entry name" value="B3"/>
    <property type="match status" value="1"/>
</dbReference>
<keyword evidence="4" id="KW-0804">Transcription</keyword>
<keyword evidence="5" id="KW-0539">Nucleus</keyword>
<dbReference type="InterPro" id="IPR044800">
    <property type="entry name" value="LEC2-like"/>
</dbReference>
<evidence type="ECO:0000256" key="3">
    <source>
        <dbReference type="ARBA" id="ARBA00023125"/>
    </source>
</evidence>
<dbReference type="InterPro" id="IPR016177">
    <property type="entry name" value="DNA-bd_dom_sf"/>
</dbReference>
<dbReference type="InterPro" id="IPR003340">
    <property type="entry name" value="B3_DNA-bd"/>
</dbReference>
<dbReference type="PANTHER" id="PTHR31140:SF58">
    <property type="entry name" value="DNA-BINDING PROTEIN RAV1"/>
    <property type="match status" value="1"/>
</dbReference>
<dbReference type="PROSITE" id="PS50863">
    <property type="entry name" value="B3"/>
    <property type="match status" value="1"/>
</dbReference>
<evidence type="ECO:0000313" key="10">
    <source>
        <dbReference type="Proteomes" id="UP000825935"/>
    </source>
</evidence>
<dbReference type="CDD" id="cd10017">
    <property type="entry name" value="B3_DNA"/>
    <property type="match status" value="1"/>
</dbReference>
<feature type="region of interest" description="Disordered" evidence="6">
    <location>
        <begin position="350"/>
        <end position="386"/>
    </location>
</feature>
<dbReference type="InterPro" id="IPR015300">
    <property type="entry name" value="DNA-bd_pseudobarrel_sf"/>
</dbReference>
<accession>A0A8T2SI33</accession>
<evidence type="ECO:0000256" key="1">
    <source>
        <dbReference type="ARBA" id="ARBA00004123"/>
    </source>
</evidence>
<dbReference type="GO" id="GO:0005634">
    <property type="term" value="C:nucleus"/>
    <property type="evidence" value="ECO:0007669"/>
    <property type="project" value="UniProtKB-SubCell"/>
</dbReference>
<sequence>MAGLAFPCTDLVHQQYRHSFCSSSNSSSAQAIFQEVICDVDNRSDPEGWLFCRDDVNRSISERFSYLYADPLCHVRASDIEVLKMPAQFKGVVPQLNGKWGAQIYDKNQRVWLGTFPSEEEAAQAYDRAAIKYRGAQAVTNFMKSFNADDKYGVMELEEKFLNSYSKEEIVDMLRRHTYAAEMEVFRKRMLLLETKRGQTSSIAAGVQQASVFDQDKDQLFQKVLTPSDVGKLNRLVIPKQHAEKYFPFSKSRDEKGVMITMQDSSCKLWRFRYSYWDSSQSYVFTKGWSAFVKEKKLKSGDMIIFKRSVATGILGESLYILCKPSECPSEEVSACSRGSSTVVTQCADPSDHEMGGNGGRHSCNISRTVDNEEQEDSATPCPTVSSLSVNPFPSEMCSIRGNHRRNLDVLNLNSMPSSDTETEDLPSLNPKTRSESQGSASTSRREHEDLNQPEKLRSTEASSSFLEHQFAMQRNNPSHISRIKGKRASTAQGKNM</sequence>
<evidence type="ECO:0000313" key="9">
    <source>
        <dbReference type="EMBL" id="KAH7332162.1"/>
    </source>
</evidence>
<dbReference type="SMART" id="SM00380">
    <property type="entry name" value="AP2"/>
    <property type="match status" value="1"/>
</dbReference>
<dbReference type="CDD" id="cd00018">
    <property type="entry name" value="AP2"/>
    <property type="match status" value="1"/>
</dbReference>
<evidence type="ECO:0000256" key="4">
    <source>
        <dbReference type="ARBA" id="ARBA00023163"/>
    </source>
</evidence>
<dbReference type="Proteomes" id="UP000825935">
    <property type="component" value="Chromosome 20"/>
</dbReference>
<proteinExistence type="predicted"/>
<feature type="compositionally biased region" description="Basic and acidic residues" evidence="6">
    <location>
        <begin position="444"/>
        <end position="459"/>
    </location>
</feature>
<feature type="region of interest" description="Disordered" evidence="6">
    <location>
        <begin position="411"/>
        <end position="497"/>
    </location>
</feature>
<dbReference type="Pfam" id="PF02362">
    <property type="entry name" value="B3"/>
    <property type="match status" value="1"/>
</dbReference>
<protein>
    <submittedName>
        <fullName evidence="9">Uncharacterized protein</fullName>
    </submittedName>
</protein>
<dbReference type="SUPFAM" id="SSF101936">
    <property type="entry name" value="DNA-binding pseudobarrel domain"/>
    <property type="match status" value="1"/>
</dbReference>
<dbReference type="EMBL" id="CM035425">
    <property type="protein sequence ID" value="KAH7332162.1"/>
    <property type="molecule type" value="Genomic_DNA"/>
</dbReference>